<dbReference type="EMBL" id="WHSB02000012">
    <property type="protein sequence ID" value="MCQ4633326.1"/>
    <property type="molecule type" value="Genomic_DNA"/>
</dbReference>
<protein>
    <recommendedName>
        <fullName evidence="2">Glycoamylase-like domain-containing protein</fullName>
    </recommendedName>
</protein>
<dbReference type="Pfam" id="PF10091">
    <property type="entry name" value="Glycoamylase"/>
    <property type="match status" value="1"/>
</dbReference>
<dbReference type="Proteomes" id="UP000996601">
    <property type="component" value="Unassembled WGS sequence"/>
</dbReference>
<comment type="caution">
    <text evidence="3">The sequence shown here is derived from an EMBL/GenBank/DDBJ whole genome shotgun (WGS) entry which is preliminary data.</text>
</comment>
<evidence type="ECO:0000256" key="1">
    <source>
        <dbReference type="SAM" id="Phobius"/>
    </source>
</evidence>
<feature type="domain" description="Glycoamylase-like" evidence="2">
    <location>
        <begin position="206"/>
        <end position="416"/>
    </location>
</feature>
<dbReference type="RefSeq" id="WP_256119966.1">
    <property type="nucleotide sequence ID" value="NZ_WHSB02000012.1"/>
</dbReference>
<reference evidence="3" key="1">
    <citation type="submission" date="2021-07" db="EMBL/GenBank/DDBJ databases">
        <title>Shinella sp. nov., a novel member of the genus Shinella from water.</title>
        <authorList>
            <person name="Deng Y."/>
        </authorList>
    </citation>
    <scope>NUCLEOTIDE SEQUENCE</scope>
    <source>
        <strain evidence="3">CPCC 100929</strain>
    </source>
</reference>
<sequence length="435" mass="48654">MNRHSSGFTSHQPTYPGGFPGIPRESALSDVLDIVQLAHANYFVEGANDATSLPYDRRPVKQGDPYDLVSIGAVGFGILAILVMAFRQWIAHPEACRRIDRILDSLEQIPRFKGAFPHFVRATTLKVVQLIPKDDGADLVETSLLIQGLICAREFFSGDTPQEGDLRERINRVCDAVDWSGFVRPGARPSLYWHWSPKHEWHLNTPITGWNEALIAYVLAAGSESSPIDPEVYHVGWANEGRHRNGQSYYGHTLPAGMPYGGPLFLSQYSFCALDPRNLRDDYVDHWQQVVAHARINFEHCKRNPKGHGGYDVHGWGLTASDGPRGYLVSCPENDHGVLSPTAALSSFPFLPLEAEAALRSFLSYEDGRLWSKYGFADAFAPGENWISAWHLAINQGPIVAMIENYRSGLFWRLFTGAPDVQRGLRRLGFRDTRI</sequence>
<evidence type="ECO:0000313" key="3">
    <source>
        <dbReference type="EMBL" id="MCQ4633326.1"/>
    </source>
</evidence>
<keyword evidence="1" id="KW-1133">Transmembrane helix</keyword>
<dbReference type="Gene3D" id="1.50.10.140">
    <property type="match status" value="1"/>
</dbReference>
<keyword evidence="1" id="KW-0472">Membrane</keyword>
<evidence type="ECO:0000313" key="4">
    <source>
        <dbReference type="Proteomes" id="UP000996601"/>
    </source>
</evidence>
<name>A0ABT1REA0_9HYPH</name>
<gene>
    <name evidence="3" type="ORF">GB927_025020</name>
</gene>
<accession>A0ABT1REA0</accession>
<feature type="transmembrane region" description="Helical" evidence="1">
    <location>
        <begin position="68"/>
        <end position="90"/>
    </location>
</feature>
<organism evidence="3 4">
    <name type="scientific">Shinella lacus</name>
    <dbReference type="NCBI Taxonomy" id="2654216"/>
    <lineage>
        <taxon>Bacteria</taxon>
        <taxon>Pseudomonadati</taxon>
        <taxon>Pseudomonadota</taxon>
        <taxon>Alphaproteobacteria</taxon>
        <taxon>Hyphomicrobiales</taxon>
        <taxon>Rhizobiaceae</taxon>
        <taxon>Shinella</taxon>
    </lineage>
</organism>
<proteinExistence type="predicted"/>
<keyword evidence="1" id="KW-0812">Transmembrane</keyword>
<keyword evidence="4" id="KW-1185">Reference proteome</keyword>
<dbReference type="InterPro" id="IPR019282">
    <property type="entry name" value="Glycoamylase-like_cons_dom"/>
</dbReference>
<evidence type="ECO:0000259" key="2">
    <source>
        <dbReference type="Pfam" id="PF10091"/>
    </source>
</evidence>